<dbReference type="Gene3D" id="3.50.50.60">
    <property type="entry name" value="FAD/NAD(P)-binding domain"/>
    <property type="match status" value="1"/>
</dbReference>
<proteinExistence type="inferred from homology"/>
<dbReference type="InterPro" id="IPR036188">
    <property type="entry name" value="FAD/NAD-bd_sf"/>
</dbReference>
<dbReference type="SUPFAM" id="SSF46977">
    <property type="entry name" value="Succinate dehydrogenase/fumarate reductase flavoprotein C-terminal domain"/>
    <property type="match status" value="1"/>
</dbReference>
<dbReference type="PANTHER" id="PTHR42716">
    <property type="entry name" value="L-ASPARTATE OXIDASE"/>
    <property type="match status" value="1"/>
</dbReference>
<comment type="pathway">
    <text evidence="2 11">Cofactor biosynthesis; NAD(+) biosynthesis; iminoaspartate from L-aspartate (oxidase route): step 1/1.</text>
</comment>
<organism evidence="13 14">
    <name type="scientific">Bacteriovorax stolpii</name>
    <name type="common">Bdellovibrio stolpii</name>
    <dbReference type="NCBI Taxonomy" id="960"/>
    <lineage>
        <taxon>Bacteria</taxon>
        <taxon>Pseudomonadati</taxon>
        <taxon>Bdellovibrionota</taxon>
        <taxon>Bacteriovoracia</taxon>
        <taxon>Bacteriovoracales</taxon>
        <taxon>Bacteriovoracaceae</taxon>
        <taxon>Bacteriovorax</taxon>
    </lineage>
</organism>
<dbReference type="PANTHER" id="PTHR42716:SF2">
    <property type="entry name" value="L-ASPARTATE OXIDASE, CHLOROPLASTIC"/>
    <property type="match status" value="1"/>
</dbReference>
<keyword evidence="5 11" id="KW-0285">Flavoprotein</keyword>
<evidence type="ECO:0000256" key="9">
    <source>
        <dbReference type="ARBA" id="ARBA00048305"/>
    </source>
</evidence>
<dbReference type="Pfam" id="PF00890">
    <property type="entry name" value="FAD_binding_2"/>
    <property type="match status" value="1"/>
</dbReference>
<dbReference type="UniPathway" id="UPA00253">
    <property type="reaction ID" value="UER00326"/>
</dbReference>
<dbReference type="GO" id="GO:0009435">
    <property type="term" value="P:NAD+ biosynthetic process"/>
    <property type="evidence" value="ECO:0007669"/>
    <property type="project" value="UniProtKB-UniPathway"/>
</dbReference>
<protein>
    <recommendedName>
        <fullName evidence="4 10">L-aspartate oxidase</fullName>
        <ecNumber evidence="4 10">1.4.3.16</ecNumber>
    </recommendedName>
</protein>
<reference evidence="13 14" key="1">
    <citation type="submission" date="2018-01" db="EMBL/GenBank/DDBJ databases">
        <title>Complete genome sequence of Bacteriovorax stolpii DSM12778.</title>
        <authorList>
            <person name="Tang B."/>
            <person name="Chang J."/>
        </authorList>
    </citation>
    <scope>NUCLEOTIDE SEQUENCE [LARGE SCALE GENOMIC DNA]</scope>
    <source>
        <strain evidence="13 14">DSM 12778</strain>
    </source>
</reference>
<evidence type="ECO:0000256" key="1">
    <source>
        <dbReference type="ARBA" id="ARBA00001974"/>
    </source>
</evidence>
<comment type="function">
    <text evidence="11">Catalyzes the oxidation of L-aspartate to iminoaspartate.</text>
</comment>
<keyword evidence="7 11" id="KW-0274">FAD</keyword>
<comment type="subcellular location">
    <subcellularLocation>
        <location evidence="11">Cytoplasm</location>
    </subcellularLocation>
</comment>
<evidence type="ECO:0000256" key="5">
    <source>
        <dbReference type="ARBA" id="ARBA00022630"/>
    </source>
</evidence>
<dbReference type="AlphaFoldDB" id="A0A2K9NWA2"/>
<dbReference type="PRINTS" id="PR00411">
    <property type="entry name" value="PNDRDTASEI"/>
</dbReference>
<dbReference type="FunFam" id="3.90.700.10:FF:000002">
    <property type="entry name" value="L-aspartate oxidase"/>
    <property type="match status" value="1"/>
</dbReference>
<evidence type="ECO:0000259" key="12">
    <source>
        <dbReference type="Pfam" id="PF00890"/>
    </source>
</evidence>
<feature type="domain" description="FAD-dependent oxidoreductase 2 FAD-binding" evidence="12">
    <location>
        <begin position="7"/>
        <end position="393"/>
    </location>
</feature>
<comment type="similarity">
    <text evidence="3 11">Belongs to the FAD-dependent oxidoreductase 2 family. NadB subfamily.</text>
</comment>
<keyword evidence="14" id="KW-1185">Reference proteome</keyword>
<dbReference type="EC" id="1.4.3.16" evidence="4 10"/>
<evidence type="ECO:0000256" key="6">
    <source>
        <dbReference type="ARBA" id="ARBA00022642"/>
    </source>
</evidence>
<dbReference type="GO" id="GO:0008734">
    <property type="term" value="F:L-aspartate oxidase activity"/>
    <property type="evidence" value="ECO:0007669"/>
    <property type="project" value="UniProtKB-UniRule"/>
</dbReference>
<keyword evidence="6 11" id="KW-0662">Pyridine nucleotide biosynthesis</keyword>
<name>A0A2K9NWA2_BACTC</name>
<accession>A0A2K9NWA2</accession>
<dbReference type="PRINTS" id="PR00368">
    <property type="entry name" value="FADPNR"/>
</dbReference>
<evidence type="ECO:0000256" key="8">
    <source>
        <dbReference type="ARBA" id="ARBA00023002"/>
    </source>
</evidence>
<dbReference type="InterPro" id="IPR027477">
    <property type="entry name" value="Succ_DH/fumarate_Rdtase_cat_sf"/>
</dbReference>
<dbReference type="SUPFAM" id="SSF51905">
    <property type="entry name" value="FAD/NAD(P)-binding domain"/>
    <property type="match status" value="1"/>
</dbReference>
<dbReference type="InterPro" id="IPR037099">
    <property type="entry name" value="Fum_R/Succ_DH_flav-like_C_sf"/>
</dbReference>
<evidence type="ECO:0000256" key="3">
    <source>
        <dbReference type="ARBA" id="ARBA00008562"/>
    </source>
</evidence>
<dbReference type="InterPro" id="IPR003953">
    <property type="entry name" value="FAD-dep_OxRdtase_2_FAD-bd"/>
</dbReference>
<keyword evidence="8 11" id="KW-0560">Oxidoreductase</keyword>
<dbReference type="NCBIfam" id="TIGR00551">
    <property type="entry name" value="nadB"/>
    <property type="match status" value="1"/>
</dbReference>
<evidence type="ECO:0000256" key="4">
    <source>
        <dbReference type="ARBA" id="ARBA00012173"/>
    </source>
</evidence>
<evidence type="ECO:0000256" key="10">
    <source>
        <dbReference type="NCBIfam" id="TIGR00551"/>
    </source>
</evidence>
<dbReference type="SUPFAM" id="SSF56425">
    <property type="entry name" value="Succinate dehydrogenase/fumarate reductase flavoprotein, catalytic domain"/>
    <property type="match status" value="1"/>
</dbReference>
<evidence type="ECO:0000256" key="11">
    <source>
        <dbReference type="RuleBase" id="RU362049"/>
    </source>
</evidence>
<evidence type="ECO:0000256" key="2">
    <source>
        <dbReference type="ARBA" id="ARBA00004950"/>
    </source>
</evidence>
<comment type="catalytic activity">
    <reaction evidence="9">
        <text>L-aspartate + O2 = iminosuccinate + H2O2</text>
        <dbReference type="Rhea" id="RHEA:25876"/>
        <dbReference type="ChEBI" id="CHEBI:15379"/>
        <dbReference type="ChEBI" id="CHEBI:16240"/>
        <dbReference type="ChEBI" id="CHEBI:29991"/>
        <dbReference type="ChEBI" id="CHEBI:77875"/>
        <dbReference type="EC" id="1.4.3.16"/>
    </reaction>
    <physiologicalReaction direction="left-to-right" evidence="9">
        <dbReference type="Rhea" id="RHEA:25877"/>
    </physiologicalReaction>
</comment>
<evidence type="ECO:0000256" key="7">
    <source>
        <dbReference type="ARBA" id="ARBA00022827"/>
    </source>
</evidence>
<dbReference type="KEGG" id="bsto:C0V70_17145"/>
<dbReference type="Gene3D" id="1.20.58.100">
    <property type="entry name" value="Fumarate reductase/succinate dehydrogenase flavoprotein-like, C-terminal domain"/>
    <property type="match status" value="1"/>
</dbReference>
<dbReference type="InterPro" id="IPR005288">
    <property type="entry name" value="NadB"/>
</dbReference>
<dbReference type="GO" id="GO:0005737">
    <property type="term" value="C:cytoplasm"/>
    <property type="evidence" value="ECO:0007669"/>
    <property type="project" value="UniProtKB-SubCell"/>
</dbReference>
<dbReference type="Gene3D" id="3.90.700.10">
    <property type="entry name" value="Succinate dehydrogenase/fumarate reductase flavoprotein, catalytic domain"/>
    <property type="match status" value="1"/>
</dbReference>
<sequence length="519" mass="57554">MSDFEFDVLIIGTGIAGLSAAAGLAERGLRVAIVTREKDPSQTNTVWAQGGIIYAKGSEESLVEDILKASAGTSSVEAARLVAYESSTILEDLLIHKAHSNFERDESGELLFTKEAAHSTPRILYRGDYTGKDIQITLLNYLKNSFKNVTFFTSHTAIDLLTALHHGVKIQQRYEENKVLGAYVFNQETKEVQKILAKFTILATGGIGAIYLHHTNSEGARGDGHAMAKRAGAVLTDMEFIQFHPTSFYAGATHRRFLVSEAVRGEGGLLINSNGVRFMGKYHPDMELAPRDVVARAIADEMIETQSDCVYLDITHKDPEWIKNRFPTIYKHCLEHGVDMCKDRIPVVPAAHYTCGGVKTDLKGQTTLKNLYAVGEVACTGLHGANRLASTSLLEGMTFGHFAALDIIKKVDNEKIYSGDLIKNWVDGTEEVDTALIHQDWQTLKQTMWNYVGLTRSKDRLSRAEAMFNELSDEINRFYKDAKLVDSLIGLRNAVEVGHQVLLASRRNTQSVGCFYRKS</sequence>
<dbReference type="OrthoDB" id="5287608at2"/>
<dbReference type="RefSeq" id="WP_102245088.1">
    <property type="nucleotide sequence ID" value="NZ_CP025704.1"/>
</dbReference>
<evidence type="ECO:0000313" key="14">
    <source>
        <dbReference type="Proteomes" id="UP000235584"/>
    </source>
</evidence>
<dbReference type="EMBL" id="CP025704">
    <property type="protein sequence ID" value="AUN99799.1"/>
    <property type="molecule type" value="Genomic_DNA"/>
</dbReference>
<comment type="cofactor">
    <cofactor evidence="1 11">
        <name>FAD</name>
        <dbReference type="ChEBI" id="CHEBI:57692"/>
    </cofactor>
</comment>
<gene>
    <name evidence="13" type="primary">nadB</name>
    <name evidence="13" type="ORF">C0V70_17145</name>
</gene>
<evidence type="ECO:0000313" key="13">
    <source>
        <dbReference type="EMBL" id="AUN99799.1"/>
    </source>
</evidence>
<dbReference type="Proteomes" id="UP000235584">
    <property type="component" value="Chromosome"/>
</dbReference>